<dbReference type="EC" id="1.3.1.98" evidence="16"/>
<dbReference type="HAMAP" id="MF_00037">
    <property type="entry name" value="MurB"/>
    <property type="match status" value="1"/>
</dbReference>
<dbReference type="InterPro" id="IPR036635">
    <property type="entry name" value="MurB_C_sf"/>
</dbReference>
<evidence type="ECO:0000313" key="18">
    <source>
        <dbReference type="EMBL" id="HJB80062.1"/>
    </source>
</evidence>
<evidence type="ECO:0000256" key="5">
    <source>
        <dbReference type="ARBA" id="ARBA00022490"/>
    </source>
</evidence>
<evidence type="ECO:0000256" key="1">
    <source>
        <dbReference type="ARBA" id="ARBA00001974"/>
    </source>
</evidence>
<feature type="active site" evidence="16">
    <location>
        <position position="177"/>
    </location>
</feature>
<comment type="subcellular location">
    <subcellularLocation>
        <location evidence="3 16">Cytoplasm</location>
    </subcellularLocation>
</comment>
<dbReference type="NCBIfam" id="TIGR00179">
    <property type="entry name" value="murB"/>
    <property type="match status" value="1"/>
</dbReference>
<dbReference type="Pfam" id="PF01565">
    <property type="entry name" value="FAD_binding_4"/>
    <property type="match status" value="1"/>
</dbReference>
<accession>A0A9D2MKX6</accession>
<dbReference type="Gene3D" id="3.30.465.10">
    <property type="match status" value="1"/>
</dbReference>
<sequence>MDRFDPLIQALRRSAPQLELREREPMASHTTFRIGGPARLMALPKSREEAIVAVQTARGLDITPFFLGNGSDLLVSDQGYEGFVIKTGGLDQVSCAGDRLRGGSGLLLSRLATTAYQNGLTGLEFAHGIPGSVGGGVAMNAGAYGGELSQVLTAITFLNEEGELITLPAQDCALTYRHTIFTDHPAWLILEAEAALVPGDPAAIKARMDELAQQRRSKQPLELPSAGSTFKRPEGHFAGSLIEQCGLKGVGIGGAQVSEKHAGFVVNRGGATADDVRRLIELIQNTVLRETGIALEPEVKFLGF</sequence>
<comment type="catalytic activity">
    <reaction evidence="15 16">
        <text>UDP-N-acetyl-alpha-D-muramate + NADP(+) = UDP-N-acetyl-3-O-(1-carboxyvinyl)-alpha-D-glucosamine + NADPH + H(+)</text>
        <dbReference type="Rhea" id="RHEA:12248"/>
        <dbReference type="ChEBI" id="CHEBI:15378"/>
        <dbReference type="ChEBI" id="CHEBI:57783"/>
        <dbReference type="ChEBI" id="CHEBI:58349"/>
        <dbReference type="ChEBI" id="CHEBI:68483"/>
        <dbReference type="ChEBI" id="CHEBI:70757"/>
        <dbReference type="EC" id="1.3.1.98"/>
    </reaction>
</comment>
<evidence type="ECO:0000259" key="17">
    <source>
        <dbReference type="PROSITE" id="PS51387"/>
    </source>
</evidence>
<evidence type="ECO:0000256" key="16">
    <source>
        <dbReference type="HAMAP-Rule" id="MF_00037"/>
    </source>
</evidence>
<evidence type="ECO:0000256" key="7">
    <source>
        <dbReference type="ARBA" id="ARBA00022630"/>
    </source>
</evidence>
<keyword evidence="6 16" id="KW-0132">Cell division</keyword>
<dbReference type="InterPro" id="IPR016167">
    <property type="entry name" value="FAD-bd_PCMH_sub1"/>
</dbReference>
<keyword evidence="14 16" id="KW-0961">Cell wall biogenesis/degradation</keyword>
<dbReference type="InterPro" id="IPR006094">
    <property type="entry name" value="Oxid_FAD_bind_N"/>
</dbReference>
<feature type="active site" evidence="16">
    <location>
        <position position="298"/>
    </location>
</feature>
<comment type="function">
    <text evidence="2 16">Cell wall formation.</text>
</comment>
<organism evidence="18 19">
    <name type="scientific">Candidatus Flavonifractor intestinigallinarum</name>
    <dbReference type="NCBI Taxonomy" id="2838586"/>
    <lineage>
        <taxon>Bacteria</taxon>
        <taxon>Bacillati</taxon>
        <taxon>Bacillota</taxon>
        <taxon>Clostridia</taxon>
        <taxon>Eubacteriales</taxon>
        <taxon>Oscillospiraceae</taxon>
        <taxon>Flavonifractor</taxon>
    </lineage>
</organism>
<evidence type="ECO:0000256" key="10">
    <source>
        <dbReference type="ARBA" id="ARBA00022960"/>
    </source>
</evidence>
<evidence type="ECO:0000256" key="2">
    <source>
        <dbReference type="ARBA" id="ARBA00003921"/>
    </source>
</evidence>
<dbReference type="GO" id="GO:0009252">
    <property type="term" value="P:peptidoglycan biosynthetic process"/>
    <property type="evidence" value="ECO:0007669"/>
    <property type="project" value="UniProtKB-UniRule"/>
</dbReference>
<keyword evidence="11 16" id="KW-0573">Peptidoglycan synthesis</keyword>
<evidence type="ECO:0000256" key="13">
    <source>
        <dbReference type="ARBA" id="ARBA00023306"/>
    </source>
</evidence>
<dbReference type="PROSITE" id="PS51387">
    <property type="entry name" value="FAD_PCMH"/>
    <property type="match status" value="1"/>
</dbReference>
<dbReference type="GO" id="GO:0071949">
    <property type="term" value="F:FAD binding"/>
    <property type="evidence" value="ECO:0007669"/>
    <property type="project" value="InterPro"/>
</dbReference>
<dbReference type="InterPro" id="IPR016169">
    <property type="entry name" value="FAD-bd_PCMH_sub2"/>
</dbReference>
<evidence type="ECO:0000256" key="12">
    <source>
        <dbReference type="ARBA" id="ARBA00023002"/>
    </source>
</evidence>
<evidence type="ECO:0000313" key="19">
    <source>
        <dbReference type="Proteomes" id="UP000823921"/>
    </source>
</evidence>
<evidence type="ECO:0000256" key="3">
    <source>
        <dbReference type="ARBA" id="ARBA00004496"/>
    </source>
</evidence>
<comment type="similarity">
    <text evidence="16">Belongs to the MurB family.</text>
</comment>
<dbReference type="InterPro" id="IPR016166">
    <property type="entry name" value="FAD-bd_PCMH"/>
</dbReference>
<feature type="active site" description="Proton donor" evidence="16">
    <location>
        <position position="228"/>
    </location>
</feature>
<dbReference type="AlphaFoldDB" id="A0A9D2MKX6"/>
<dbReference type="Pfam" id="PF02873">
    <property type="entry name" value="MurB_C"/>
    <property type="match status" value="1"/>
</dbReference>
<evidence type="ECO:0000256" key="14">
    <source>
        <dbReference type="ARBA" id="ARBA00023316"/>
    </source>
</evidence>
<dbReference type="PANTHER" id="PTHR21071">
    <property type="entry name" value="UDP-N-ACETYLENOLPYRUVOYLGLUCOSAMINE REDUCTASE"/>
    <property type="match status" value="1"/>
</dbReference>
<keyword evidence="9 16" id="KW-0521">NADP</keyword>
<dbReference type="Gene3D" id="3.30.43.10">
    <property type="entry name" value="Uridine Diphospho-n-acetylenolpyruvylglucosamine Reductase, domain 2"/>
    <property type="match status" value="1"/>
</dbReference>
<dbReference type="InterPro" id="IPR036318">
    <property type="entry name" value="FAD-bd_PCMH-like_sf"/>
</dbReference>
<evidence type="ECO:0000256" key="4">
    <source>
        <dbReference type="ARBA" id="ARBA00004752"/>
    </source>
</evidence>
<dbReference type="GO" id="GO:0008360">
    <property type="term" value="P:regulation of cell shape"/>
    <property type="evidence" value="ECO:0007669"/>
    <property type="project" value="UniProtKB-KW"/>
</dbReference>
<dbReference type="NCBIfam" id="NF010480">
    <property type="entry name" value="PRK13905.1"/>
    <property type="match status" value="1"/>
</dbReference>
<dbReference type="SUPFAM" id="SSF56194">
    <property type="entry name" value="Uridine diphospho-N-Acetylenolpyruvylglucosamine reductase, MurB, C-terminal domain"/>
    <property type="match status" value="1"/>
</dbReference>
<reference evidence="18" key="2">
    <citation type="submission" date="2021-04" db="EMBL/GenBank/DDBJ databases">
        <authorList>
            <person name="Gilroy R."/>
        </authorList>
    </citation>
    <scope>NUCLEOTIDE SEQUENCE</scope>
    <source>
        <strain evidence="18">CHK192-8294</strain>
    </source>
</reference>
<dbReference type="GO" id="GO:0005829">
    <property type="term" value="C:cytosol"/>
    <property type="evidence" value="ECO:0007669"/>
    <property type="project" value="TreeGrafter"/>
</dbReference>
<keyword evidence="13 16" id="KW-0131">Cell cycle</keyword>
<evidence type="ECO:0000256" key="11">
    <source>
        <dbReference type="ARBA" id="ARBA00022984"/>
    </source>
</evidence>
<keyword evidence="10 16" id="KW-0133">Cell shape</keyword>
<evidence type="ECO:0000256" key="6">
    <source>
        <dbReference type="ARBA" id="ARBA00022618"/>
    </source>
</evidence>
<protein>
    <recommendedName>
        <fullName evidence="16">UDP-N-acetylenolpyruvoylglucosamine reductase</fullName>
        <ecNumber evidence="16">1.3.1.98</ecNumber>
    </recommendedName>
    <alternativeName>
        <fullName evidence="16">UDP-N-acetylmuramate dehydrogenase</fullName>
    </alternativeName>
</protein>
<proteinExistence type="inferred from homology"/>
<dbReference type="InterPro" id="IPR011601">
    <property type="entry name" value="MurB_C"/>
</dbReference>
<dbReference type="SUPFAM" id="SSF56176">
    <property type="entry name" value="FAD-binding/transporter-associated domain-like"/>
    <property type="match status" value="1"/>
</dbReference>
<keyword evidence="5 16" id="KW-0963">Cytoplasm</keyword>
<comment type="caution">
    <text evidence="18">The sequence shown here is derived from an EMBL/GenBank/DDBJ whole genome shotgun (WGS) entry which is preliminary data.</text>
</comment>
<dbReference type="GO" id="GO:0051301">
    <property type="term" value="P:cell division"/>
    <property type="evidence" value="ECO:0007669"/>
    <property type="project" value="UniProtKB-KW"/>
</dbReference>
<dbReference type="InterPro" id="IPR003170">
    <property type="entry name" value="MurB"/>
</dbReference>
<evidence type="ECO:0000256" key="15">
    <source>
        <dbReference type="ARBA" id="ARBA00048914"/>
    </source>
</evidence>
<dbReference type="GO" id="GO:0008762">
    <property type="term" value="F:UDP-N-acetylmuramate dehydrogenase activity"/>
    <property type="evidence" value="ECO:0007669"/>
    <property type="project" value="UniProtKB-UniRule"/>
</dbReference>
<keyword evidence="8 16" id="KW-0274">FAD</keyword>
<dbReference type="GO" id="GO:0071555">
    <property type="term" value="P:cell wall organization"/>
    <property type="evidence" value="ECO:0007669"/>
    <property type="project" value="UniProtKB-KW"/>
</dbReference>
<comment type="pathway">
    <text evidence="4 16">Cell wall biogenesis; peptidoglycan biosynthesis.</text>
</comment>
<evidence type="ECO:0000256" key="8">
    <source>
        <dbReference type="ARBA" id="ARBA00022827"/>
    </source>
</evidence>
<keyword evidence="7 16" id="KW-0285">Flavoprotein</keyword>
<reference evidence="18" key="1">
    <citation type="journal article" date="2021" name="PeerJ">
        <title>Extensive microbial diversity within the chicken gut microbiome revealed by metagenomics and culture.</title>
        <authorList>
            <person name="Gilroy R."/>
            <person name="Ravi A."/>
            <person name="Getino M."/>
            <person name="Pursley I."/>
            <person name="Horton D.L."/>
            <person name="Alikhan N.F."/>
            <person name="Baker D."/>
            <person name="Gharbi K."/>
            <person name="Hall N."/>
            <person name="Watson M."/>
            <person name="Adriaenssens E.M."/>
            <person name="Foster-Nyarko E."/>
            <person name="Jarju S."/>
            <person name="Secka A."/>
            <person name="Antonio M."/>
            <person name="Oren A."/>
            <person name="Chaudhuri R.R."/>
            <person name="La Ragione R."/>
            <person name="Hildebrand F."/>
            <person name="Pallen M.J."/>
        </authorList>
    </citation>
    <scope>NUCLEOTIDE SEQUENCE</scope>
    <source>
        <strain evidence="18">CHK192-8294</strain>
    </source>
</reference>
<keyword evidence="12 16" id="KW-0560">Oxidoreductase</keyword>
<dbReference type="Gene3D" id="3.90.78.10">
    <property type="entry name" value="UDP-N-acetylenolpyruvoylglucosamine reductase, C-terminal domain"/>
    <property type="match status" value="1"/>
</dbReference>
<dbReference type="PANTHER" id="PTHR21071:SF4">
    <property type="entry name" value="UDP-N-ACETYLENOLPYRUVOYLGLUCOSAMINE REDUCTASE"/>
    <property type="match status" value="1"/>
</dbReference>
<evidence type="ECO:0000256" key="9">
    <source>
        <dbReference type="ARBA" id="ARBA00022857"/>
    </source>
</evidence>
<gene>
    <name evidence="16 18" type="primary">murB</name>
    <name evidence="18" type="ORF">H9712_03665</name>
</gene>
<comment type="cofactor">
    <cofactor evidence="1 16">
        <name>FAD</name>
        <dbReference type="ChEBI" id="CHEBI:57692"/>
    </cofactor>
</comment>
<feature type="domain" description="FAD-binding PCMH-type" evidence="17">
    <location>
        <begin position="33"/>
        <end position="199"/>
    </location>
</feature>
<name>A0A9D2MKX6_9FIRM</name>
<dbReference type="Proteomes" id="UP000823921">
    <property type="component" value="Unassembled WGS sequence"/>
</dbReference>
<dbReference type="EMBL" id="DWXO01000036">
    <property type="protein sequence ID" value="HJB80062.1"/>
    <property type="molecule type" value="Genomic_DNA"/>
</dbReference>